<proteinExistence type="predicted"/>
<dbReference type="EMBL" id="HG793133">
    <property type="protein sequence ID" value="CDK30600.1"/>
    <property type="molecule type" value="Genomic_DNA"/>
</dbReference>
<dbReference type="AlphaFoldDB" id="V6DGB0"/>
<dbReference type="eggNOG" id="COG3118">
    <property type="taxonomic scope" value="Bacteria"/>
</dbReference>
<dbReference type="CDD" id="cd02947">
    <property type="entry name" value="TRX_family"/>
    <property type="match status" value="1"/>
</dbReference>
<dbReference type="PANTHER" id="PTHR45663:SF11">
    <property type="entry name" value="GEO12009P1"/>
    <property type="match status" value="1"/>
</dbReference>
<keyword evidence="2" id="KW-0249">Electron transport</keyword>
<dbReference type="InterPro" id="IPR013766">
    <property type="entry name" value="Thioredoxin_domain"/>
</dbReference>
<dbReference type="KEGG" id="dpb:BABL1_gene_416"/>
<feature type="compositionally biased region" description="Basic and acidic residues" evidence="4">
    <location>
        <begin position="42"/>
        <end position="58"/>
    </location>
</feature>
<evidence type="ECO:0000313" key="6">
    <source>
        <dbReference type="EMBL" id="CDK30600.1"/>
    </source>
</evidence>
<dbReference type="SUPFAM" id="SSF52833">
    <property type="entry name" value="Thioredoxin-like"/>
    <property type="match status" value="1"/>
</dbReference>
<dbReference type="OrthoDB" id="9790390at2"/>
<dbReference type="PROSITE" id="PS00194">
    <property type="entry name" value="THIOREDOXIN_1"/>
    <property type="match status" value="1"/>
</dbReference>
<dbReference type="Gene3D" id="3.40.30.10">
    <property type="entry name" value="Glutaredoxin"/>
    <property type="match status" value="1"/>
</dbReference>
<organism evidence="6 7">
    <name type="scientific">Candidatus Babela massiliensis</name>
    <dbReference type="NCBI Taxonomy" id="673862"/>
    <lineage>
        <taxon>Bacteria</taxon>
        <taxon>Candidatus Babelota</taxon>
        <taxon>Candidatus Babeliae</taxon>
        <taxon>Candidatus Babeliales</taxon>
        <taxon>Candidatus Babeliaceae</taxon>
        <taxon>Candidatus Babela</taxon>
    </lineage>
</organism>
<gene>
    <name evidence="6" type="ORF">BABL1_gene_416</name>
</gene>
<keyword evidence="1" id="KW-0813">Transport</keyword>
<sequence>MNLKNLIFFIPILMFTLSSDLMAEKTVRKRPAKKAVVQKKNNKPENKKTPMKENSKKNYTEIENKKHYDEIKDYPGLQIIKFYADWCGACNQFAETFDKVAKENLDKAGFFAINIDKEELKPLLTEHKVQAVPTVVFIKDGKQVAIERGAMGEQELTDKIKTHSK</sequence>
<feature type="domain" description="Thioredoxin" evidence="5">
    <location>
        <begin position="43"/>
        <end position="165"/>
    </location>
</feature>
<accession>V6DGB0</accession>
<evidence type="ECO:0000256" key="3">
    <source>
        <dbReference type="ARBA" id="ARBA00023157"/>
    </source>
</evidence>
<dbReference type="InterPro" id="IPR036249">
    <property type="entry name" value="Thioredoxin-like_sf"/>
</dbReference>
<keyword evidence="7" id="KW-1185">Reference proteome</keyword>
<reference evidence="6 7" key="1">
    <citation type="journal article" date="2015" name="Biol. Direct">
        <title>Babela massiliensis, a representative of a widespread bacterial phylum with unusual adaptations to parasitism in amoebae.</title>
        <authorList>
            <person name="Pagnier I."/>
            <person name="Yutin N."/>
            <person name="Croce O."/>
            <person name="Makarova K.S."/>
            <person name="Wolf Y.I."/>
            <person name="Benamar S."/>
            <person name="Raoult D."/>
            <person name="Koonin E.V."/>
            <person name="La Scola B."/>
        </authorList>
    </citation>
    <scope>NUCLEOTIDE SEQUENCE [LARGE SCALE GENOMIC DNA]</scope>
    <source>
        <strain evidence="7">BABL1</strain>
    </source>
</reference>
<dbReference type="Proteomes" id="UP000018769">
    <property type="component" value="Chromosome I"/>
</dbReference>
<dbReference type="InterPro" id="IPR017937">
    <property type="entry name" value="Thioredoxin_CS"/>
</dbReference>
<keyword evidence="3" id="KW-1015">Disulfide bond</keyword>
<evidence type="ECO:0000259" key="5">
    <source>
        <dbReference type="PROSITE" id="PS51352"/>
    </source>
</evidence>
<dbReference type="HOGENOM" id="CLU_1607813_0_0_7"/>
<evidence type="ECO:0000256" key="2">
    <source>
        <dbReference type="ARBA" id="ARBA00022982"/>
    </source>
</evidence>
<dbReference type="PANTHER" id="PTHR45663">
    <property type="entry name" value="GEO12009P1"/>
    <property type="match status" value="1"/>
</dbReference>
<dbReference type="GO" id="GO:0005737">
    <property type="term" value="C:cytoplasm"/>
    <property type="evidence" value="ECO:0007669"/>
    <property type="project" value="TreeGrafter"/>
</dbReference>
<feature type="region of interest" description="Disordered" evidence="4">
    <location>
        <begin position="32"/>
        <end position="58"/>
    </location>
</feature>
<evidence type="ECO:0000256" key="1">
    <source>
        <dbReference type="ARBA" id="ARBA00022448"/>
    </source>
</evidence>
<dbReference type="Pfam" id="PF00085">
    <property type="entry name" value="Thioredoxin"/>
    <property type="match status" value="1"/>
</dbReference>
<name>V6DGB0_9BACT</name>
<evidence type="ECO:0000313" key="7">
    <source>
        <dbReference type="Proteomes" id="UP000018769"/>
    </source>
</evidence>
<feature type="compositionally biased region" description="Basic residues" evidence="4">
    <location>
        <begin position="32"/>
        <end position="41"/>
    </location>
</feature>
<protein>
    <submittedName>
        <fullName evidence="6">Thioredoxin</fullName>
    </submittedName>
</protein>
<dbReference type="STRING" id="673862.BABL1_gene_416"/>
<evidence type="ECO:0000256" key="4">
    <source>
        <dbReference type="SAM" id="MobiDB-lite"/>
    </source>
</evidence>
<dbReference type="PROSITE" id="PS51352">
    <property type="entry name" value="THIOREDOXIN_2"/>
    <property type="match status" value="1"/>
</dbReference>
<dbReference type="GO" id="GO:0015035">
    <property type="term" value="F:protein-disulfide reductase activity"/>
    <property type="evidence" value="ECO:0007669"/>
    <property type="project" value="TreeGrafter"/>
</dbReference>
<dbReference type="RefSeq" id="WP_023791987.1">
    <property type="nucleotide sequence ID" value="NC_023003.1"/>
</dbReference>